<sequence length="80" mass="9304">IMVIGKVYSLDILEALLNGPKRFSDLGKACPIEKTRSQRLKELKEEGLVDVAVMEKRRRNFIHYKLTEKGEEVIRKAKEF</sequence>
<name>A0A0F9CC78_9ZZZZ</name>
<dbReference type="InterPro" id="IPR036390">
    <property type="entry name" value="WH_DNA-bd_sf"/>
</dbReference>
<dbReference type="PROSITE" id="PS51118">
    <property type="entry name" value="HTH_HXLR"/>
    <property type="match status" value="1"/>
</dbReference>
<feature type="domain" description="HTH hxlR-type" evidence="4">
    <location>
        <begin position="1"/>
        <end position="80"/>
    </location>
</feature>
<keyword evidence="1" id="KW-0805">Transcription regulation</keyword>
<accession>A0A0F9CC78</accession>
<dbReference type="InterPro" id="IPR036388">
    <property type="entry name" value="WH-like_DNA-bd_sf"/>
</dbReference>
<dbReference type="EMBL" id="LAZR01047393">
    <property type="protein sequence ID" value="KKK94326.1"/>
    <property type="molecule type" value="Genomic_DNA"/>
</dbReference>
<organism evidence="5">
    <name type="scientific">marine sediment metagenome</name>
    <dbReference type="NCBI Taxonomy" id="412755"/>
    <lineage>
        <taxon>unclassified sequences</taxon>
        <taxon>metagenomes</taxon>
        <taxon>ecological metagenomes</taxon>
    </lineage>
</organism>
<dbReference type="InterPro" id="IPR011991">
    <property type="entry name" value="ArsR-like_HTH"/>
</dbReference>
<dbReference type="GO" id="GO:0003677">
    <property type="term" value="F:DNA binding"/>
    <property type="evidence" value="ECO:0007669"/>
    <property type="project" value="UniProtKB-KW"/>
</dbReference>
<dbReference type="SUPFAM" id="SSF46785">
    <property type="entry name" value="Winged helix' DNA-binding domain"/>
    <property type="match status" value="1"/>
</dbReference>
<protein>
    <recommendedName>
        <fullName evidence="4">HTH hxlR-type domain-containing protein</fullName>
    </recommendedName>
</protein>
<reference evidence="5" key="1">
    <citation type="journal article" date="2015" name="Nature">
        <title>Complex archaea that bridge the gap between prokaryotes and eukaryotes.</title>
        <authorList>
            <person name="Spang A."/>
            <person name="Saw J.H."/>
            <person name="Jorgensen S.L."/>
            <person name="Zaremba-Niedzwiedzka K."/>
            <person name="Martijn J."/>
            <person name="Lind A.E."/>
            <person name="van Eijk R."/>
            <person name="Schleper C."/>
            <person name="Guy L."/>
            <person name="Ettema T.J."/>
        </authorList>
    </citation>
    <scope>NUCLEOTIDE SEQUENCE</scope>
</reference>
<keyword evidence="3" id="KW-0804">Transcription</keyword>
<dbReference type="Gene3D" id="1.10.10.10">
    <property type="entry name" value="Winged helix-like DNA-binding domain superfamily/Winged helix DNA-binding domain"/>
    <property type="match status" value="1"/>
</dbReference>
<feature type="non-terminal residue" evidence="5">
    <location>
        <position position="1"/>
    </location>
</feature>
<keyword evidence="2" id="KW-0238">DNA-binding</keyword>
<dbReference type="PANTHER" id="PTHR33204:SF18">
    <property type="entry name" value="TRANSCRIPTIONAL REGULATORY PROTEIN"/>
    <property type="match status" value="1"/>
</dbReference>
<dbReference type="Pfam" id="PF01638">
    <property type="entry name" value="HxlR"/>
    <property type="match status" value="1"/>
</dbReference>
<gene>
    <name evidence="5" type="ORF">LCGC14_2683970</name>
</gene>
<evidence type="ECO:0000256" key="3">
    <source>
        <dbReference type="ARBA" id="ARBA00023163"/>
    </source>
</evidence>
<dbReference type="PANTHER" id="PTHR33204">
    <property type="entry name" value="TRANSCRIPTIONAL REGULATOR, MARR FAMILY"/>
    <property type="match status" value="1"/>
</dbReference>
<evidence type="ECO:0000256" key="1">
    <source>
        <dbReference type="ARBA" id="ARBA00023015"/>
    </source>
</evidence>
<evidence type="ECO:0000256" key="2">
    <source>
        <dbReference type="ARBA" id="ARBA00023125"/>
    </source>
</evidence>
<proteinExistence type="predicted"/>
<dbReference type="AlphaFoldDB" id="A0A0F9CC78"/>
<dbReference type="CDD" id="cd00090">
    <property type="entry name" value="HTH_ARSR"/>
    <property type="match status" value="1"/>
</dbReference>
<comment type="caution">
    <text evidence="5">The sequence shown here is derived from an EMBL/GenBank/DDBJ whole genome shotgun (WGS) entry which is preliminary data.</text>
</comment>
<evidence type="ECO:0000259" key="4">
    <source>
        <dbReference type="PROSITE" id="PS51118"/>
    </source>
</evidence>
<dbReference type="InterPro" id="IPR002577">
    <property type="entry name" value="HTH_HxlR"/>
</dbReference>
<evidence type="ECO:0000313" key="5">
    <source>
        <dbReference type="EMBL" id="KKK94326.1"/>
    </source>
</evidence>